<evidence type="ECO:0000259" key="5">
    <source>
        <dbReference type="Pfam" id="PF02737"/>
    </source>
</evidence>
<dbReference type="InterPro" id="IPR008927">
    <property type="entry name" value="6-PGluconate_DH-like_C_sf"/>
</dbReference>
<evidence type="ECO:0000313" key="7">
    <source>
        <dbReference type="Proteomes" id="UP001147700"/>
    </source>
</evidence>
<proteinExistence type="inferred from homology"/>
<dbReference type="InterPro" id="IPR006180">
    <property type="entry name" value="3-OHacyl-CoA_DH_CS"/>
</dbReference>
<dbReference type="PIRSF" id="PIRSF000105">
    <property type="entry name" value="HCDH"/>
    <property type="match status" value="1"/>
</dbReference>
<accession>A0ABT4RNJ7</accession>
<protein>
    <submittedName>
        <fullName evidence="6">3-hydroxyacyl-CoA dehydrogenase family protein</fullName>
    </submittedName>
</protein>
<dbReference type="InterPro" id="IPR006176">
    <property type="entry name" value="3-OHacyl-CoA_DH_NAD-bd"/>
</dbReference>
<dbReference type="PROSITE" id="PS51257">
    <property type="entry name" value="PROKAR_LIPOPROTEIN"/>
    <property type="match status" value="1"/>
</dbReference>
<evidence type="ECO:0000256" key="3">
    <source>
        <dbReference type="ARBA" id="ARBA00023002"/>
    </source>
</evidence>
<dbReference type="PANTHER" id="PTHR48075">
    <property type="entry name" value="3-HYDROXYACYL-COA DEHYDROGENASE FAMILY PROTEIN"/>
    <property type="match status" value="1"/>
</dbReference>
<dbReference type="Gene3D" id="3.40.50.720">
    <property type="entry name" value="NAD(P)-binding Rossmann-like Domain"/>
    <property type="match status" value="1"/>
</dbReference>
<comment type="caution">
    <text evidence="6">The sequence shown here is derived from an EMBL/GenBank/DDBJ whole genome shotgun (WGS) entry which is preliminary data.</text>
</comment>
<evidence type="ECO:0000256" key="1">
    <source>
        <dbReference type="ARBA" id="ARBA00005086"/>
    </source>
</evidence>
<dbReference type="Proteomes" id="UP001147700">
    <property type="component" value="Unassembled WGS sequence"/>
</dbReference>
<gene>
    <name evidence="6" type="ORF">OJ962_21330</name>
</gene>
<reference evidence="6" key="1">
    <citation type="submission" date="2022-10" db="EMBL/GenBank/DDBJ databases">
        <title>The WGS of Solirubrobacter sp. CPCC 204708.</title>
        <authorList>
            <person name="Jiang Z."/>
        </authorList>
    </citation>
    <scope>NUCLEOTIDE SEQUENCE</scope>
    <source>
        <strain evidence="6">CPCC 204708</strain>
    </source>
</reference>
<dbReference type="RefSeq" id="WP_202956023.1">
    <property type="nucleotide sequence ID" value="NZ_JAPCID010000033.1"/>
</dbReference>
<feature type="domain" description="3-hydroxyacyl-CoA dehydrogenase NAD binding" evidence="5">
    <location>
        <begin position="5"/>
        <end position="171"/>
    </location>
</feature>
<dbReference type="Gene3D" id="1.10.1040.10">
    <property type="entry name" value="N-(1-d-carboxylethyl)-l-norvaline Dehydrogenase, domain 2"/>
    <property type="match status" value="1"/>
</dbReference>
<dbReference type="SUPFAM" id="SSF51735">
    <property type="entry name" value="NAD(P)-binding Rossmann-fold domains"/>
    <property type="match status" value="1"/>
</dbReference>
<feature type="domain" description="3-hydroxyacyl-CoA dehydrogenase C-terminal" evidence="4">
    <location>
        <begin position="174"/>
        <end position="263"/>
    </location>
</feature>
<comment type="pathway">
    <text evidence="1">Lipid metabolism; butanoate metabolism.</text>
</comment>
<keyword evidence="7" id="KW-1185">Reference proteome</keyword>
<organism evidence="6 7">
    <name type="scientific">Solirubrobacter deserti</name>
    <dbReference type="NCBI Taxonomy" id="2282478"/>
    <lineage>
        <taxon>Bacteria</taxon>
        <taxon>Bacillati</taxon>
        <taxon>Actinomycetota</taxon>
        <taxon>Thermoleophilia</taxon>
        <taxon>Solirubrobacterales</taxon>
        <taxon>Solirubrobacteraceae</taxon>
        <taxon>Solirubrobacter</taxon>
    </lineage>
</organism>
<sequence>MSERLAIAGTGAIACGLAAVAATRGEVTVLARSEASCDEASAKVGALCDKLGLSVNGNVRVSRDPDVLRDATFVVEAIVEDPETKAAFWRDLNGHVPAEAVLATTTSSLPVSDLARASGHPERFVGLHVFNPVPRMDLVELAFPEEASDATRRRARALCEALGKTAVEVPDTPGFVVNRLLFPLLFEAVRLMERTGLQAEAIDTCMRLGAGHPMGPLALLDLVGLDVSAAIGRTIDVEIPATVDRLIAEGRLGRKAGHGFHTY</sequence>
<dbReference type="EMBL" id="JAPCID010000033">
    <property type="protein sequence ID" value="MDA0140060.1"/>
    <property type="molecule type" value="Genomic_DNA"/>
</dbReference>
<dbReference type="Pfam" id="PF02737">
    <property type="entry name" value="3HCDH_N"/>
    <property type="match status" value="1"/>
</dbReference>
<dbReference type="Pfam" id="PF00725">
    <property type="entry name" value="3HCDH"/>
    <property type="match status" value="1"/>
</dbReference>
<keyword evidence="3" id="KW-0560">Oxidoreductase</keyword>
<dbReference type="InterPro" id="IPR006108">
    <property type="entry name" value="3HC_DH_C"/>
</dbReference>
<dbReference type="InterPro" id="IPR013328">
    <property type="entry name" value="6PGD_dom2"/>
</dbReference>
<evidence type="ECO:0000256" key="2">
    <source>
        <dbReference type="ARBA" id="ARBA00009463"/>
    </source>
</evidence>
<name>A0ABT4RNJ7_9ACTN</name>
<dbReference type="InterPro" id="IPR022694">
    <property type="entry name" value="3-OHacyl-CoA_DH"/>
</dbReference>
<dbReference type="PANTHER" id="PTHR48075:SF5">
    <property type="entry name" value="3-HYDROXYBUTYRYL-COA DEHYDROGENASE"/>
    <property type="match status" value="1"/>
</dbReference>
<dbReference type="SUPFAM" id="SSF48179">
    <property type="entry name" value="6-phosphogluconate dehydrogenase C-terminal domain-like"/>
    <property type="match status" value="1"/>
</dbReference>
<dbReference type="PROSITE" id="PS00067">
    <property type="entry name" value="3HCDH"/>
    <property type="match status" value="1"/>
</dbReference>
<evidence type="ECO:0000313" key="6">
    <source>
        <dbReference type="EMBL" id="MDA0140060.1"/>
    </source>
</evidence>
<evidence type="ECO:0000259" key="4">
    <source>
        <dbReference type="Pfam" id="PF00725"/>
    </source>
</evidence>
<comment type="similarity">
    <text evidence="2">Belongs to the 3-hydroxyacyl-CoA dehydrogenase family.</text>
</comment>
<dbReference type="InterPro" id="IPR036291">
    <property type="entry name" value="NAD(P)-bd_dom_sf"/>
</dbReference>